<comment type="caution">
    <text evidence="11">The sequence shown here is derived from an EMBL/GenBank/DDBJ whole genome shotgun (WGS) entry which is preliminary data.</text>
</comment>
<keyword evidence="7 10" id="KW-0283">Flagellar rotation</keyword>
<dbReference type="Proteomes" id="UP001145072">
    <property type="component" value="Unassembled WGS sequence"/>
</dbReference>
<name>A0A9X3WQP1_9BACI</name>
<evidence type="ECO:0000256" key="4">
    <source>
        <dbReference type="ARBA" id="ARBA00022475"/>
    </source>
</evidence>
<dbReference type="EMBL" id="JAMQJZ010000014">
    <property type="protein sequence ID" value="MDC3421876.1"/>
    <property type="molecule type" value="Genomic_DNA"/>
</dbReference>
<keyword evidence="4 10" id="KW-1003">Cell membrane</keyword>
<gene>
    <name evidence="11" type="primary">fliL</name>
    <name evidence="11" type="ORF">NC661_15990</name>
</gene>
<dbReference type="GO" id="GO:0005886">
    <property type="term" value="C:plasma membrane"/>
    <property type="evidence" value="ECO:0007669"/>
    <property type="project" value="UniProtKB-SubCell"/>
</dbReference>
<evidence type="ECO:0000313" key="11">
    <source>
        <dbReference type="EMBL" id="MDC3421876.1"/>
    </source>
</evidence>
<proteinExistence type="inferred from homology"/>
<comment type="similarity">
    <text evidence="3 10">Belongs to the FliL family.</text>
</comment>
<reference evidence="11" key="1">
    <citation type="submission" date="2022-06" db="EMBL/GenBank/DDBJ databases">
        <title>Aquibacillus sp. a new bacterium isolated from soil saline samples.</title>
        <authorList>
            <person name="Galisteo C."/>
            <person name="De La Haba R."/>
            <person name="Sanchez-Porro C."/>
            <person name="Ventosa A."/>
        </authorList>
    </citation>
    <scope>NUCLEOTIDE SEQUENCE</scope>
    <source>
        <strain evidence="11">JCM 12387</strain>
    </source>
</reference>
<keyword evidence="12" id="KW-1185">Reference proteome</keyword>
<dbReference type="RefSeq" id="WP_259866257.1">
    <property type="nucleotide sequence ID" value="NZ_JAMQJZ010000014.1"/>
</dbReference>
<keyword evidence="9 10" id="KW-0472">Membrane</keyword>
<evidence type="ECO:0000256" key="7">
    <source>
        <dbReference type="ARBA" id="ARBA00022779"/>
    </source>
</evidence>
<dbReference type="InterPro" id="IPR005503">
    <property type="entry name" value="FliL"/>
</dbReference>
<protein>
    <recommendedName>
        <fullName evidence="10">Flagellar protein FliL</fullName>
    </recommendedName>
</protein>
<keyword evidence="6 10" id="KW-0812">Transmembrane</keyword>
<evidence type="ECO:0000313" key="12">
    <source>
        <dbReference type="Proteomes" id="UP001145072"/>
    </source>
</evidence>
<dbReference type="GO" id="GO:0006935">
    <property type="term" value="P:chemotaxis"/>
    <property type="evidence" value="ECO:0007669"/>
    <property type="project" value="UniProtKB-KW"/>
</dbReference>
<feature type="transmembrane region" description="Helical" evidence="10">
    <location>
        <begin position="6"/>
        <end position="28"/>
    </location>
</feature>
<dbReference type="GO" id="GO:0009425">
    <property type="term" value="C:bacterial-type flagellum basal body"/>
    <property type="evidence" value="ECO:0007669"/>
    <property type="project" value="InterPro"/>
</dbReference>
<accession>A0A9X3WQP1</accession>
<evidence type="ECO:0000256" key="3">
    <source>
        <dbReference type="ARBA" id="ARBA00008281"/>
    </source>
</evidence>
<sequence>MNPKLLKAMVIVLIIITILGIVALVYVLNMPKDGEAKEPKDLSIDEMIEYSVTTAEMQTDLADGSFVQIQFQIVADSKKGKEEITKREFQVKNLFIKESVELTEKDFKTGISELENKMKTGINGLMEEGNITDVYIISKIIQ</sequence>
<keyword evidence="11" id="KW-0969">Cilium</keyword>
<keyword evidence="8 10" id="KW-1133">Transmembrane helix</keyword>
<evidence type="ECO:0000256" key="6">
    <source>
        <dbReference type="ARBA" id="ARBA00022692"/>
    </source>
</evidence>
<evidence type="ECO:0000256" key="9">
    <source>
        <dbReference type="ARBA" id="ARBA00023136"/>
    </source>
</evidence>
<evidence type="ECO:0000256" key="10">
    <source>
        <dbReference type="RuleBase" id="RU364125"/>
    </source>
</evidence>
<evidence type="ECO:0000256" key="8">
    <source>
        <dbReference type="ARBA" id="ARBA00022989"/>
    </source>
</evidence>
<organism evidence="11 12">
    <name type="scientific">Aquibacillus koreensis</name>
    <dbReference type="NCBI Taxonomy" id="279446"/>
    <lineage>
        <taxon>Bacteria</taxon>
        <taxon>Bacillati</taxon>
        <taxon>Bacillota</taxon>
        <taxon>Bacilli</taxon>
        <taxon>Bacillales</taxon>
        <taxon>Bacillaceae</taxon>
        <taxon>Aquibacillus</taxon>
    </lineage>
</organism>
<comment type="subcellular location">
    <subcellularLocation>
        <location evidence="2">Cell membrane</location>
        <topology evidence="2">Single-pass membrane protein</topology>
    </subcellularLocation>
</comment>
<keyword evidence="11" id="KW-0282">Flagellum</keyword>
<keyword evidence="11" id="KW-0966">Cell projection</keyword>
<keyword evidence="5 10" id="KW-0145">Chemotaxis</keyword>
<evidence type="ECO:0000256" key="1">
    <source>
        <dbReference type="ARBA" id="ARBA00002254"/>
    </source>
</evidence>
<evidence type="ECO:0000256" key="2">
    <source>
        <dbReference type="ARBA" id="ARBA00004162"/>
    </source>
</evidence>
<dbReference type="GO" id="GO:0071973">
    <property type="term" value="P:bacterial-type flagellum-dependent cell motility"/>
    <property type="evidence" value="ECO:0007669"/>
    <property type="project" value="InterPro"/>
</dbReference>
<evidence type="ECO:0000256" key="5">
    <source>
        <dbReference type="ARBA" id="ARBA00022500"/>
    </source>
</evidence>
<dbReference type="AlphaFoldDB" id="A0A9X3WQP1"/>
<dbReference type="Pfam" id="PF03748">
    <property type="entry name" value="FliL"/>
    <property type="match status" value="1"/>
</dbReference>
<comment type="function">
    <text evidence="1 10">Controls the rotational direction of flagella during chemotaxis.</text>
</comment>